<comment type="caution">
    <text evidence="7">The sequence shown here is derived from an EMBL/GenBank/DDBJ whole genome shotgun (WGS) entry which is preliminary data.</text>
</comment>
<protein>
    <submittedName>
        <fullName evidence="7">Uncharacterized protein</fullName>
    </submittedName>
</protein>
<keyword evidence="8" id="KW-1185">Reference proteome</keyword>
<dbReference type="SMART" id="SM00248">
    <property type="entry name" value="ANK"/>
    <property type="match status" value="2"/>
</dbReference>
<sequence>MDDVVSERTPLSADKFQRNVEMKTILTIKDFPLKITDVDEAKPVVVNGDIGLNTNHVKTFPRKVLLQKKAAEDDLAPAQKTDKKKKARHVSLDPHAVLLDAAVEGELELVKQLIREVDNPSKPNSDGITALHNAVCACHDQVVHFLVQYGADINSPDSHGWLIYTPEFRPKCDKEQKIWLIPVSSSQIVGADYYNQV</sequence>
<dbReference type="PROSITE" id="PS50297">
    <property type="entry name" value="ANK_REP_REGION"/>
    <property type="match status" value="1"/>
</dbReference>
<dbReference type="GO" id="GO:0006915">
    <property type="term" value="P:apoptotic process"/>
    <property type="evidence" value="ECO:0007669"/>
    <property type="project" value="UniProtKB-KW"/>
</dbReference>
<dbReference type="PANTHER" id="PTHR24131">
    <property type="entry name" value="APOPTOSIS-STIMULATING OF P53 PROTEIN"/>
    <property type="match status" value="1"/>
</dbReference>
<keyword evidence="3" id="KW-0677">Repeat</keyword>
<dbReference type="GO" id="GO:0002039">
    <property type="term" value="F:p53 binding"/>
    <property type="evidence" value="ECO:0007669"/>
    <property type="project" value="InterPro"/>
</dbReference>
<evidence type="ECO:0000256" key="6">
    <source>
        <dbReference type="PROSITE-ProRule" id="PRU00023"/>
    </source>
</evidence>
<keyword evidence="5" id="KW-0539">Nucleus</keyword>
<dbReference type="SUPFAM" id="SSF48403">
    <property type="entry name" value="Ankyrin repeat"/>
    <property type="match status" value="1"/>
</dbReference>
<gene>
    <name evidence="7" type="ORF">OS493_022521</name>
</gene>
<dbReference type="GO" id="GO:0042981">
    <property type="term" value="P:regulation of apoptotic process"/>
    <property type="evidence" value="ECO:0007669"/>
    <property type="project" value="InterPro"/>
</dbReference>
<proteinExistence type="predicted"/>
<dbReference type="GO" id="GO:0005634">
    <property type="term" value="C:nucleus"/>
    <property type="evidence" value="ECO:0007669"/>
    <property type="project" value="UniProtKB-SubCell"/>
</dbReference>
<evidence type="ECO:0000256" key="4">
    <source>
        <dbReference type="ARBA" id="ARBA00023043"/>
    </source>
</evidence>
<evidence type="ECO:0000256" key="2">
    <source>
        <dbReference type="ARBA" id="ARBA00022703"/>
    </source>
</evidence>
<dbReference type="Gene3D" id="1.25.40.20">
    <property type="entry name" value="Ankyrin repeat-containing domain"/>
    <property type="match status" value="1"/>
</dbReference>
<name>A0A9X0CWG4_9CNID</name>
<dbReference type="AlphaFoldDB" id="A0A9X0CWG4"/>
<reference evidence="7" key="1">
    <citation type="submission" date="2023-01" db="EMBL/GenBank/DDBJ databases">
        <title>Genome assembly of the deep-sea coral Lophelia pertusa.</title>
        <authorList>
            <person name="Herrera S."/>
            <person name="Cordes E."/>
        </authorList>
    </citation>
    <scope>NUCLEOTIDE SEQUENCE</scope>
    <source>
        <strain evidence="7">USNM1676648</strain>
        <tissue evidence="7">Polyp</tissue>
    </source>
</reference>
<dbReference type="InterPro" id="IPR047163">
    <property type="entry name" value="ASPP1/2"/>
</dbReference>
<dbReference type="OrthoDB" id="10038642at2759"/>
<feature type="repeat" description="ANK" evidence="6">
    <location>
        <begin position="126"/>
        <end position="158"/>
    </location>
</feature>
<comment type="subcellular location">
    <subcellularLocation>
        <location evidence="1">Nucleus</location>
    </subcellularLocation>
</comment>
<dbReference type="Pfam" id="PF12796">
    <property type="entry name" value="Ank_2"/>
    <property type="match status" value="1"/>
</dbReference>
<organism evidence="7 8">
    <name type="scientific">Desmophyllum pertusum</name>
    <dbReference type="NCBI Taxonomy" id="174260"/>
    <lineage>
        <taxon>Eukaryota</taxon>
        <taxon>Metazoa</taxon>
        <taxon>Cnidaria</taxon>
        <taxon>Anthozoa</taxon>
        <taxon>Hexacorallia</taxon>
        <taxon>Scleractinia</taxon>
        <taxon>Caryophylliina</taxon>
        <taxon>Caryophylliidae</taxon>
        <taxon>Desmophyllum</taxon>
    </lineage>
</organism>
<dbReference type="PANTHER" id="PTHR24131:SF10">
    <property type="entry name" value="ANKYRIN-REPEAT, SH3-DOMAIN, AND PROLINE-RICH-REGION CONTAINING PROTEIN, ISOFORM B"/>
    <property type="match status" value="1"/>
</dbReference>
<accession>A0A9X0CWG4</accession>
<dbReference type="InterPro" id="IPR036770">
    <property type="entry name" value="Ankyrin_rpt-contain_sf"/>
</dbReference>
<keyword evidence="2" id="KW-0053">Apoptosis</keyword>
<dbReference type="PROSITE" id="PS50088">
    <property type="entry name" value="ANK_REPEAT"/>
    <property type="match status" value="1"/>
</dbReference>
<evidence type="ECO:0000256" key="1">
    <source>
        <dbReference type="ARBA" id="ARBA00004123"/>
    </source>
</evidence>
<keyword evidence="4 6" id="KW-0040">ANK repeat</keyword>
<dbReference type="Proteomes" id="UP001163046">
    <property type="component" value="Unassembled WGS sequence"/>
</dbReference>
<evidence type="ECO:0000256" key="5">
    <source>
        <dbReference type="ARBA" id="ARBA00023242"/>
    </source>
</evidence>
<evidence type="ECO:0000313" key="8">
    <source>
        <dbReference type="Proteomes" id="UP001163046"/>
    </source>
</evidence>
<dbReference type="InterPro" id="IPR002110">
    <property type="entry name" value="Ankyrin_rpt"/>
</dbReference>
<evidence type="ECO:0000256" key="3">
    <source>
        <dbReference type="ARBA" id="ARBA00022737"/>
    </source>
</evidence>
<dbReference type="EMBL" id="MU826365">
    <property type="protein sequence ID" value="KAJ7378537.1"/>
    <property type="molecule type" value="Genomic_DNA"/>
</dbReference>
<evidence type="ECO:0000313" key="7">
    <source>
        <dbReference type="EMBL" id="KAJ7378537.1"/>
    </source>
</evidence>